<protein>
    <submittedName>
        <fullName evidence="1">Transposable element Tcb1 transposase</fullName>
    </submittedName>
</protein>
<dbReference type="EMBL" id="BMAU01021272">
    <property type="protein sequence ID" value="GFY07336.1"/>
    <property type="molecule type" value="Genomic_DNA"/>
</dbReference>
<evidence type="ECO:0000313" key="1">
    <source>
        <dbReference type="EMBL" id="GFY07336.1"/>
    </source>
</evidence>
<name>A0A8X6S7W8_TRICX</name>
<dbReference type="GO" id="GO:0003676">
    <property type="term" value="F:nucleic acid binding"/>
    <property type="evidence" value="ECO:0007669"/>
    <property type="project" value="InterPro"/>
</dbReference>
<keyword evidence="2" id="KW-1185">Reference proteome</keyword>
<sequence>MTFEIAAPITCAALMLTHRCLRLEWCQARGNLTPAEWNQVVFSGESRFNLSSDDNRVRVWRPRGERLNADFALQRHTAPTAGMMVWVVIAYNTWSPLVLIRGNMTAQRYVHILQPHVATHATAPRIPFPTRQCSTSHGKGVTALLLPFLGLPNPHNCLQPSISGIIWDGKLGIL</sequence>
<dbReference type="InterPro" id="IPR036397">
    <property type="entry name" value="RNaseH_sf"/>
</dbReference>
<proteinExistence type="predicted"/>
<dbReference type="AlphaFoldDB" id="A0A8X6S7W8"/>
<dbReference type="Proteomes" id="UP000887159">
    <property type="component" value="Unassembled WGS sequence"/>
</dbReference>
<comment type="caution">
    <text evidence="1">The sequence shown here is derived from an EMBL/GenBank/DDBJ whole genome shotgun (WGS) entry which is preliminary data.</text>
</comment>
<gene>
    <name evidence="1" type="primary">NCL1_17827</name>
    <name evidence="1" type="ORF">TNCV_5085221</name>
</gene>
<organism evidence="1 2">
    <name type="scientific">Trichonephila clavipes</name>
    <name type="common">Golden silk orbweaver</name>
    <name type="synonym">Nephila clavipes</name>
    <dbReference type="NCBI Taxonomy" id="2585209"/>
    <lineage>
        <taxon>Eukaryota</taxon>
        <taxon>Metazoa</taxon>
        <taxon>Ecdysozoa</taxon>
        <taxon>Arthropoda</taxon>
        <taxon>Chelicerata</taxon>
        <taxon>Arachnida</taxon>
        <taxon>Araneae</taxon>
        <taxon>Araneomorphae</taxon>
        <taxon>Entelegynae</taxon>
        <taxon>Araneoidea</taxon>
        <taxon>Nephilidae</taxon>
        <taxon>Trichonephila</taxon>
    </lineage>
</organism>
<evidence type="ECO:0000313" key="2">
    <source>
        <dbReference type="Proteomes" id="UP000887159"/>
    </source>
</evidence>
<reference evidence="1" key="1">
    <citation type="submission" date="2020-08" db="EMBL/GenBank/DDBJ databases">
        <title>Multicomponent nature underlies the extraordinary mechanical properties of spider dragline silk.</title>
        <authorList>
            <person name="Kono N."/>
            <person name="Nakamura H."/>
            <person name="Mori M."/>
            <person name="Yoshida Y."/>
            <person name="Ohtoshi R."/>
            <person name="Malay A.D."/>
            <person name="Moran D.A.P."/>
            <person name="Tomita M."/>
            <person name="Numata K."/>
            <person name="Arakawa K."/>
        </authorList>
    </citation>
    <scope>NUCLEOTIDE SEQUENCE</scope>
</reference>
<dbReference type="Gene3D" id="3.30.420.10">
    <property type="entry name" value="Ribonuclease H-like superfamily/Ribonuclease H"/>
    <property type="match status" value="1"/>
</dbReference>
<accession>A0A8X6S7W8</accession>